<dbReference type="Gene3D" id="3.10.180.10">
    <property type="entry name" value="2,3-Dihydroxybiphenyl 1,2-Dioxygenase, domain 1"/>
    <property type="match status" value="1"/>
</dbReference>
<dbReference type="EMBL" id="CP139781">
    <property type="protein sequence ID" value="WRQ85970.1"/>
    <property type="molecule type" value="Genomic_DNA"/>
</dbReference>
<dbReference type="SUPFAM" id="SSF54593">
    <property type="entry name" value="Glyoxalase/Bleomycin resistance protein/Dihydroxybiphenyl dioxygenase"/>
    <property type="match status" value="1"/>
</dbReference>
<feature type="domain" description="PhnB-like" evidence="1">
    <location>
        <begin position="2"/>
        <end position="131"/>
    </location>
</feature>
<dbReference type="InterPro" id="IPR028973">
    <property type="entry name" value="PhnB-like"/>
</dbReference>
<evidence type="ECO:0000313" key="3">
    <source>
        <dbReference type="Proteomes" id="UP000738431"/>
    </source>
</evidence>
<dbReference type="RefSeq" id="WP_221031482.1">
    <property type="nucleotide sequence ID" value="NZ_CP139781.1"/>
</dbReference>
<reference evidence="2 3" key="1">
    <citation type="submission" date="2023-12" db="EMBL/GenBank/DDBJ databases">
        <title>Description of an unclassified Opitutus bacterium of Verrucomicrobiota.</title>
        <authorList>
            <person name="Zhang D.-F."/>
        </authorList>
    </citation>
    <scope>NUCLEOTIDE SEQUENCE [LARGE SCALE GENOMIC DNA]</scope>
    <source>
        <strain evidence="2 3">WL0086</strain>
    </source>
</reference>
<proteinExistence type="predicted"/>
<sequence>MVTTLNFSGRTADALAFYQEALGAELLFLMRFEESPLPPAEREGLDDLVFHATFRIADTVLMASDAGHRPGQAVVPFSGFSLALRLQSVERARSFFAALSKSGEVVIPLARSEFTSWYGIVIDRFGVSWKLNVDEAGIA</sequence>
<dbReference type="CDD" id="cd06588">
    <property type="entry name" value="PhnB_like"/>
    <property type="match status" value="1"/>
</dbReference>
<evidence type="ECO:0000259" key="1">
    <source>
        <dbReference type="Pfam" id="PF06983"/>
    </source>
</evidence>
<dbReference type="PANTHER" id="PTHR33990">
    <property type="entry name" value="PROTEIN YJDN-RELATED"/>
    <property type="match status" value="1"/>
</dbReference>
<keyword evidence="3" id="KW-1185">Reference proteome</keyword>
<dbReference type="InterPro" id="IPR029068">
    <property type="entry name" value="Glyas_Bleomycin-R_OHBP_Dase"/>
</dbReference>
<name>A0ABZ1C3N3_9BACT</name>
<gene>
    <name evidence="2" type="ORF">K1X11_014245</name>
</gene>
<dbReference type="PANTHER" id="PTHR33990:SF1">
    <property type="entry name" value="PROTEIN YJDN"/>
    <property type="match status" value="1"/>
</dbReference>
<protein>
    <submittedName>
        <fullName evidence="2">VOC family protein</fullName>
    </submittedName>
</protein>
<accession>A0ABZ1C3N3</accession>
<dbReference type="Pfam" id="PF06983">
    <property type="entry name" value="3-dmu-9_3-mt"/>
    <property type="match status" value="1"/>
</dbReference>
<dbReference type="Proteomes" id="UP000738431">
    <property type="component" value="Chromosome"/>
</dbReference>
<evidence type="ECO:0000313" key="2">
    <source>
        <dbReference type="EMBL" id="WRQ85970.1"/>
    </source>
</evidence>
<organism evidence="2 3">
    <name type="scientific">Actomonas aquatica</name>
    <dbReference type="NCBI Taxonomy" id="2866162"/>
    <lineage>
        <taxon>Bacteria</taxon>
        <taxon>Pseudomonadati</taxon>
        <taxon>Verrucomicrobiota</taxon>
        <taxon>Opitutia</taxon>
        <taxon>Opitutales</taxon>
        <taxon>Opitutaceae</taxon>
        <taxon>Actomonas</taxon>
    </lineage>
</organism>